<proteinExistence type="inferred from homology"/>
<name>A0A4S4LIP2_9AGAM</name>
<sequence length="419" mass="45908">MMASSSAVPIEKKKITSSVYDVQAEQPPFGSRYLTEDSDVWSKNAWDHVPPPDDQHERIAASLARQHAKPVPVEEKLAYNSRPAKHWDNFYKMNADNFFRNRKWLHTEFPELVASTRPDAGPVTIAELGCGAGNSAFPLLASNQNPLLELHAFDYSNHAVKLVQRNELYLAPPVGSIRASVWDLTSSEGLPDGITASSVDIVVLIFVLSALHPDEWAQAVSNIYKLLKPGGLVVMRDYGRHDLTQLRFKEGRLLEDNFYIRGDKTRVYFFELDELAMLFTGSPARPKDKVPSELEVVYEDEEDESSRPALSESASRTTTGTPLCLRTARTLLLVNLSPALPAATPPPPLQHDAARRRPPPPREPQAPAQDVPRLDAGHLPQAPPPEAQTQAGTSTGPASVTAIAPASSASGCAQGYSLK</sequence>
<dbReference type="GO" id="GO:0052735">
    <property type="term" value="F:tRNA (cytidine-3-)-methyltransferase activity"/>
    <property type="evidence" value="ECO:0007669"/>
    <property type="project" value="TreeGrafter"/>
</dbReference>
<evidence type="ECO:0000256" key="4">
    <source>
        <dbReference type="SAM" id="MobiDB-lite"/>
    </source>
</evidence>
<dbReference type="GO" id="GO:0032259">
    <property type="term" value="P:methylation"/>
    <property type="evidence" value="ECO:0007669"/>
    <property type="project" value="UniProtKB-KW"/>
</dbReference>
<feature type="region of interest" description="Disordered" evidence="4">
    <location>
        <begin position="282"/>
        <end position="322"/>
    </location>
</feature>
<dbReference type="InterPro" id="IPR013217">
    <property type="entry name" value="Methyltransf_12"/>
</dbReference>
<dbReference type="PANTHER" id="PTHR22809">
    <property type="entry name" value="METHYLTRANSFERASE-RELATED"/>
    <property type="match status" value="1"/>
</dbReference>
<dbReference type="InterPro" id="IPR026113">
    <property type="entry name" value="METTL2/6/8-like"/>
</dbReference>
<reference evidence="6 7" key="1">
    <citation type="submission" date="2019-02" db="EMBL/GenBank/DDBJ databases">
        <title>Genome sequencing of the rare red list fungi Phellinidium pouzarii.</title>
        <authorList>
            <person name="Buettner E."/>
            <person name="Kellner H."/>
        </authorList>
    </citation>
    <scope>NUCLEOTIDE SEQUENCE [LARGE SCALE GENOMIC DNA]</scope>
    <source>
        <strain evidence="6 7">DSM 108285</strain>
    </source>
</reference>
<comment type="caution">
    <text evidence="6">The sequence shown here is derived from an EMBL/GenBank/DDBJ whole genome shotgun (WGS) entry which is preliminary data.</text>
</comment>
<protein>
    <recommendedName>
        <fullName evidence="5">Methyltransferase type 12 domain-containing protein</fullName>
    </recommendedName>
</protein>
<feature type="domain" description="Methyltransferase type 12" evidence="5">
    <location>
        <begin position="127"/>
        <end position="232"/>
    </location>
</feature>
<feature type="region of interest" description="Disordered" evidence="4">
    <location>
        <begin position="339"/>
        <end position="419"/>
    </location>
</feature>
<evidence type="ECO:0000256" key="3">
    <source>
        <dbReference type="ARBA" id="ARBA00022679"/>
    </source>
</evidence>
<keyword evidence="3" id="KW-0808">Transferase</keyword>
<evidence type="ECO:0000313" key="6">
    <source>
        <dbReference type="EMBL" id="THH09740.1"/>
    </source>
</evidence>
<dbReference type="EMBL" id="SGPK01000054">
    <property type="protein sequence ID" value="THH09740.1"/>
    <property type="molecule type" value="Genomic_DNA"/>
</dbReference>
<dbReference type="CDD" id="cd02440">
    <property type="entry name" value="AdoMet_MTases"/>
    <property type="match status" value="1"/>
</dbReference>
<organism evidence="6 7">
    <name type="scientific">Phellinidium pouzarii</name>
    <dbReference type="NCBI Taxonomy" id="167371"/>
    <lineage>
        <taxon>Eukaryota</taxon>
        <taxon>Fungi</taxon>
        <taxon>Dikarya</taxon>
        <taxon>Basidiomycota</taxon>
        <taxon>Agaricomycotina</taxon>
        <taxon>Agaricomycetes</taxon>
        <taxon>Hymenochaetales</taxon>
        <taxon>Hymenochaetaceae</taxon>
        <taxon>Phellinidium</taxon>
    </lineage>
</organism>
<evidence type="ECO:0000256" key="2">
    <source>
        <dbReference type="ARBA" id="ARBA00022603"/>
    </source>
</evidence>
<evidence type="ECO:0000313" key="7">
    <source>
        <dbReference type="Proteomes" id="UP000308199"/>
    </source>
</evidence>
<keyword evidence="7" id="KW-1185">Reference proteome</keyword>
<evidence type="ECO:0000259" key="5">
    <source>
        <dbReference type="Pfam" id="PF08242"/>
    </source>
</evidence>
<accession>A0A4S4LIP2</accession>
<dbReference type="SUPFAM" id="SSF53335">
    <property type="entry name" value="S-adenosyl-L-methionine-dependent methyltransferases"/>
    <property type="match status" value="1"/>
</dbReference>
<dbReference type="PANTHER" id="PTHR22809:SF11">
    <property type="entry name" value="TRNA N(3)-METHYLCYTIDINE METHYLTRANSFERASE METTL2"/>
    <property type="match status" value="1"/>
</dbReference>
<dbReference type="Pfam" id="PF08242">
    <property type="entry name" value="Methyltransf_12"/>
    <property type="match status" value="1"/>
</dbReference>
<comment type="similarity">
    <text evidence="1">Belongs to the methyltransferase superfamily. METL family.</text>
</comment>
<dbReference type="AlphaFoldDB" id="A0A4S4LIP2"/>
<gene>
    <name evidence="6" type="ORF">EW145_g1806</name>
</gene>
<keyword evidence="2" id="KW-0489">Methyltransferase</keyword>
<dbReference type="Proteomes" id="UP000308199">
    <property type="component" value="Unassembled WGS sequence"/>
</dbReference>
<dbReference type="InterPro" id="IPR029063">
    <property type="entry name" value="SAM-dependent_MTases_sf"/>
</dbReference>
<dbReference type="OrthoDB" id="417697at2759"/>
<dbReference type="Gene3D" id="3.40.50.150">
    <property type="entry name" value="Vaccinia Virus protein VP39"/>
    <property type="match status" value="1"/>
</dbReference>
<evidence type="ECO:0000256" key="1">
    <source>
        <dbReference type="ARBA" id="ARBA00009725"/>
    </source>
</evidence>
<feature type="compositionally biased region" description="Polar residues" evidence="4">
    <location>
        <begin position="312"/>
        <end position="321"/>
    </location>
</feature>